<organism evidence="2">
    <name type="scientific">Anopheles marajoara</name>
    <dbReference type="NCBI Taxonomy" id="58244"/>
    <lineage>
        <taxon>Eukaryota</taxon>
        <taxon>Metazoa</taxon>
        <taxon>Ecdysozoa</taxon>
        <taxon>Arthropoda</taxon>
        <taxon>Hexapoda</taxon>
        <taxon>Insecta</taxon>
        <taxon>Pterygota</taxon>
        <taxon>Neoptera</taxon>
        <taxon>Endopterygota</taxon>
        <taxon>Diptera</taxon>
        <taxon>Nematocera</taxon>
        <taxon>Culicoidea</taxon>
        <taxon>Culicidae</taxon>
        <taxon>Anophelinae</taxon>
        <taxon>Anopheles</taxon>
    </lineage>
</organism>
<proteinExistence type="predicted"/>
<name>A0A2M4C913_9DIPT</name>
<feature type="chain" id="PRO_5014818069" evidence="1">
    <location>
        <begin position="18"/>
        <end position="108"/>
    </location>
</feature>
<keyword evidence="1" id="KW-0732">Signal</keyword>
<sequence length="108" mass="12308">MHFALFLPLPLLLLLDATDICNPRMPEYEETIREIRRLCRPVTASTEPRTKTFLAGLFVINTQSVLRPEMCASGMYSYRDMITGTRSGLIAFQSKLELSNVGIQNWNL</sequence>
<evidence type="ECO:0000313" key="2">
    <source>
        <dbReference type="EMBL" id="MBW61468.1"/>
    </source>
</evidence>
<accession>A0A2M4C913</accession>
<feature type="signal peptide" evidence="1">
    <location>
        <begin position="1"/>
        <end position="17"/>
    </location>
</feature>
<evidence type="ECO:0000256" key="1">
    <source>
        <dbReference type="SAM" id="SignalP"/>
    </source>
</evidence>
<dbReference type="AlphaFoldDB" id="A0A2M4C913"/>
<dbReference type="EMBL" id="GGFJ01012327">
    <property type="protein sequence ID" value="MBW61468.1"/>
    <property type="molecule type" value="Transcribed_RNA"/>
</dbReference>
<protein>
    <submittedName>
        <fullName evidence="2">Putative secreted protein</fullName>
    </submittedName>
</protein>
<reference evidence="2" key="1">
    <citation type="submission" date="2018-01" db="EMBL/GenBank/DDBJ databases">
        <title>An insight into the sialome of Amazonian anophelines.</title>
        <authorList>
            <person name="Ribeiro J.M."/>
            <person name="Scarpassa V."/>
            <person name="Calvo E."/>
        </authorList>
    </citation>
    <scope>NUCLEOTIDE SEQUENCE</scope>
    <source>
        <tissue evidence="2">Salivary glands</tissue>
    </source>
</reference>